<dbReference type="KEGG" id="agv:OJF2_40110"/>
<gene>
    <name evidence="2" type="ORF">OJF2_40110</name>
</gene>
<evidence type="ECO:0000313" key="2">
    <source>
        <dbReference type="EMBL" id="QEH35459.1"/>
    </source>
</evidence>
<protein>
    <submittedName>
        <fullName evidence="2">Cupin domain protein</fullName>
    </submittedName>
</protein>
<dbReference type="Pfam" id="PF07883">
    <property type="entry name" value="Cupin_2"/>
    <property type="match status" value="1"/>
</dbReference>
<accession>A0A5B9W5P7</accession>
<reference evidence="2 3" key="1">
    <citation type="submission" date="2019-08" db="EMBL/GenBank/DDBJ databases">
        <title>Deep-cultivation of Planctomycetes and their phenomic and genomic characterization uncovers novel biology.</title>
        <authorList>
            <person name="Wiegand S."/>
            <person name="Jogler M."/>
            <person name="Boedeker C."/>
            <person name="Pinto D."/>
            <person name="Vollmers J."/>
            <person name="Rivas-Marin E."/>
            <person name="Kohn T."/>
            <person name="Peeters S.H."/>
            <person name="Heuer A."/>
            <person name="Rast P."/>
            <person name="Oberbeckmann S."/>
            <person name="Bunk B."/>
            <person name="Jeske O."/>
            <person name="Meyerdierks A."/>
            <person name="Storesund J.E."/>
            <person name="Kallscheuer N."/>
            <person name="Luecker S."/>
            <person name="Lage O.M."/>
            <person name="Pohl T."/>
            <person name="Merkel B.J."/>
            <person name="Hornburger P."/>
            <person name="Mueller R.-W."/>
            <person name="Bruemmer F."/>
            <person name="Labrenz M."/>
            <person name="Spormann A.M."/>
            <person name="Op den Camp H."/>
            <person name="Overmann J."/>
            <person name="Amann R."/>
            <person name="Jetten M.S.M."/>
            <person name="Mascher T."/>
            <person name="Medema M.H."/>
            <person name="Devos D.P."/>
            <person name="Kaster A.-K."/>
            <person name="Ovreas L."/>
            <person name="Rohde M."/>
            <person name="Galperin M.Y."/>
            <person name="Jogler C."/>
        </authorList>
    </citation>
    <scope>NUCLEOTIDE SEQUENCE [LARGE SCALE GENOMIC DNA]</scope>
    <source>
        <strain evidence="2 3">OJF2</strain>
    </source>
</reference>
<dbReference type="Proteomes" id="UP000324233">
    <property type="component" value="Chromosome"/>
</dbReference>
<dbReference type="RefSeq" id="WP_148595259.1">
    <property type="nucleotide sequence ID" value="NZ_CP042997.1"/>
</dbReference>
<name>A0A5B9W5P7_9BACT</name>
<proteinExistence type="predicted"/>
<evidence type="ECO:0000313" key="3">
    <source>
        <dbReference type="Proteomes" id="UP000324233"/>
    </source>
</evidence>
<evidence type="ECO:0000259" key="1">
    <source>
        <dbReference type="Pfam" id="PF07883"/>
    </source>
</evidence>
<dbReference type="SUPFAM" id="SSF51182">
    <property type="entry name" value="RmlC-like cupins"/>
    <property type="match status" value="1"/>
</dbReference>
<dbReference type="OrthoDB" id="9813436at2"/>
<dbReference type="PANTHER" id="PTHR38599">
    <property type="entry name" value="CUPIN DOMAIN PROTEIN (AFU_ORTHOLOGUE AFUA_3G13620)"/>
    <property type="match status" value="1"/>
</dbReference>
<dbReference type="Gene3D" id="2.60.120.10">
    <property type="entry name" value="Jelly Rolls"/>
    <property type="match status" value="1"/>
</dbReference>
<dbReference type="CDD" id="cd02234">
    <property type="entry name" value="cupin_BLR7677-like"/>
    <property type="match status" value="1"/>
</dbReference>
<dbReference type="InterPro" id="IPR013096">
    <property type="entry name" value="Cupin_2"/>
</dbReference>
<feature type="domain" description="Cupin type-2" evidence="1">
    <location>
        <begin position="55"/>
        <end position="125"/>
    </location>
</feature>
<dbReference type="EMBL" id="CP042997">
    <property type="protein sequence ID" value="QEH35459.1"/>
    <property type="molecule type" value="Genomic_DNA"/>
</dbReference>
<dbReference type="PANTHER" id="PTHR38599:SF1">
    <property type="entry name" value="CUPIN DOMAIN PROTEIN (AFU_ORTHOLOGUE AFUA_3G13620)"/>
    <property type="match status" value="1"/>
</dbReference>
<dbReference type="InterPro" id="IPR011051">
    <property type="entry name" value="RmlC_Cupin_sf"/>
</dbReference>
<sequence>MNRAFGALAMICVIGAGGIAAARHDEKAGARVIPLSRRDIVEKLDGKDAAASVQEVVIEPGGRVAPHRHAGPVFGYVLEGEYEHALGDDPVTNYKAGDTFYEPSGCVHRVTRNPSAKARTRLLAVVLHPRDVEKVTVPERAAKED</sequence>
<dbReference type="AlphaFoldDB" id="A0A5B9W5P7"/>
<organism evidence="2 3">
    <name type="scientific">Aquisphaera giovannonii</name>
    <dbReference type="NCBI Taxonomy" id="406548"/>
    <lineage>
        <taxon>Bacteria</taxon>
        <taxon>Pseudomonadati</taxon>
        <taxon>Planctomycetota</taxon>
        <taxon>Planctomycetia</taxon>
        <taxon>Isosphaerales</taxon>
        <taxon>Isosphaeraceae</taxon>
        <taxon>Aquisphaera</taxon>
    </lineage>
</organism>
<keyword evidence="3" id="KW-1185">Reference proteome</keyword>
<dbReference type="InterPro" id="IPR014710">
    <property type="entry name" value="RmlC-like_jellyroll"/>
</dbReference>